<dbReference type="EMBL" id="SLWY01000018">
    <property type="protein sequence ID" value="TCO79670.1"/>
    <property type="molecule type" value="Genomic_DNA"/>
</dbReference>
<dbReference type="InterPro" id="IPR000683">
    <property type="entry name" value="Gfo/Idh/MocA-like_OxRdtase_N"/>
</dbReference>
<evidence type="ECO:0000259" key="4">
    <source>
        <dbReference type="Pfam" id="PF22725"/>
    </source>
</evidence>
<dbReference type="GO" id="GO:0005737">
    <property type="term" value="C:cytoplasm"/>
    <property type="evidence" value="ECO:0007669"/>
    <property type="project" value="TreeGrafter"/>
</dbReference>
<dbReference type="Pfam" id="PF01408">
    <property type="entry name" value="GFO_IDH_MocA"/>
    <property type="match status" value="1"/>
</dbReference>
<dbReference type="SUPFAM" id="SSF55347">
    <property type="entry name" value="Glyceraldehyde-3-phosphate dehydrogenase-like, C-terminal domain"/>
    <property type="match status" value="1"/>
</dbReference>
<dbReference type="GO" id="GO:0016491">
    <property type="term" value="F:oxidoreductase activity"/>
    <property type="evidence" value="ECO:0007669"/>
    <property type="project" value="UniProtKB-KW"/>
</dbReference>
<dbReference type="InterPro" id="IPR055170">
    <property type="entry name" value="GFO_IDH_MocA-like_dom"/>
</dbReference>
<feature type="domain" description="Gfo/Idh/MocA-like oxidoreductase N-terminal" evidence="3">
    <location>
        <begin position="5"/>
        <end position="120"/>
    </location>
</feature>
<sequence>MSSPVRIGIVGLGRLGKRHAENLLQRVPGATLVAAASPVAAERDWARTAGVAAVYEDLPALLAHPGLDAVWLVTPTSLHAGQVVAALEAGKHVFCEKPLALDVADCDRVIEVAHRRPGQVAMIGFMRRFDPGFAEAKRLLDAGELGTPFRLHFDAHDPIDPDGFFVRFAPTSGGLFLDCCIHDVDLARWLLDGARARRVSASGTRLMYPGLADCNDIDTGVATVEFSNGVVASFHVSRTSHRGYEAALDLTGTRGAVSVGRGITALPLVREAGNARHASGLPDFFARFSEAFLHEARAFVDAVRAGGPSPLSLEDAREATRLAVAMRGALASGTTVTLAD</sequence>
<keyword evidence="6" id="KW-1185">Reference proteome</keyword>
<feature type="domain" description="GFO/IDH/MocA-like oxidoreductase" evidence="4">
    <location>
        <begin position="133"/>
        <end position="257"/>
    </location>
</feature>
<reference evidence="5 6" key="1">
    <citation type="submission" date="2019-03" db="EMBL/GenBank/DDBJ databases">
        <title>Genomic Encyclopedia of Type Strains, Phase IV (KMG-IV): sequencing the most valuable type-strain genomes for metagenomic binning, comparative biology and taxonomic classification.</title>
        <authorList>
            <person name="Goeker M."/>
        </authorList>
    </citation>
    <scope>NUCLEOTIDE SEQUENCE [LARGE SCALE GENOMIC DNA]</scope>
    <source>
        <strain evidence="5 6">DSM 25287</strain>
    </source>
</reference>
<dbReference type="Proteomes" id="UP000295765">
    <property type="component" value="Unassembled WGS sequence"/>
</dbReference>
<evidence type="ECO:0000313" key="6">
    <source>
        <dbReference type="Proteomes" id="UP000295765"/>
    </source>
</evidence>
<name>A0A4V2SCJ6_9GAMM</name>
<dbReference type="Pfam" id="PF22725">
    <property type="entry name" value="GFO_IDH_MocA_C3"/>
    <property type="match status" value="1"/>
</dbReference>
<dbReference type="RefSeq" id="WP_132544550.1">
    <property type="nucleotide sequence ID" value="NZ_SLWY01000018.1"/>
</dbReference>
<keyword evidence="2" id="KW-0560">Oxidoreductase</keyword>
<evidence type="ECO:0000313" key="5">
    <source>
        <dbReference type="EMBL" id="TCO79670.1"/>
    </source>
</evidence>
<comment type="caution">
    <text evidence="5">The sequence shown here is derived from an EMBL/GenBank/DDBJ whole genome shotgun (WGS) entry which is preliminary data.</text>
</comment>
<accession>A0A4V2SCJ6</accession>
<gene>
    <name evidence="5" type="ORF">EV699_11856</name>
</gene>
<dbReference type="SUPFAM" id="SSF51735">
    <property type="entry name" value="NAD(P)-binding Rossmann-fold domains"/>
    <property type="match status" value="1"/>
</dbReference>
<dbReference type="GO" id="GO:0006740">
    <property type="term" value="P:NADPH regeneration"/>
    <property type="evidence" value="ECO:0007669"/>
    <property type="project" value="TreeGrafter"/>
</dbReference>
<dbReference type="Gene3D" id="3.40.50.720">
    <property type="entry name" value="NAD(P)-binding Rossmann-like Domain"/>
    <property type="match status" value="1"/>
</dbReference>
<dbReference type="InterPro" id="IPR036291">
    <property type="entry name" value="NAD(P)-bd_dom_sf"/>
</dbReference>
<evidence type="ECO:0000259" key="3">
    <source>
        <dbReference type="Pfam" id="PF01408"/>
    </source>
</evidence>
<evidence type="ECO:0000256" key="2">
    <source>
        <dbReference type="ARBA" id="ARBA00023002"/>
    </source>
</evidence>
<dbReference type="PANTHER" id="PTHR42840:SF3">
    <property type="entry name" value="BINDING ROSSMANN FOLD OXIDOREDUCTASE, PUTATIVE (AFU_ORTHOLOGUE AFUA_2G10240)-RELATED"/>
    <property type="match status" value="1"/>
</dbReference>
<proteinExistence type="inferred from homology"/>
<dbReference type="OrthoDB" id="9801953at2"/>
<dbReference type="Gene3D" id="3.30.360.10">
    <property type="entry name" value="Dihydrodipicolinate Reductase, domain 2"/>
    <property type="match status" value="1"/>
</dbReference>
<organism evidence="5 6">
    <name type="scientific">Plasticicumulans lactativorans</name>
    <dbReference type="NCBI Taxonomy" id="1133106"/>
    <lineage>
        <taxon>Bacteria</taxon>
        <taxon>Pseudomonadati</taxon>
        <taxon>Pseudomonadota</taxon>
        <taxon>Gammaproteobacteria</taxon>
        <taxon>Candidatus Competibacteraceae</taxon>
        <taxon>Plasticicumulans</taxon>
    </lineage>
</organism>
<dbReference type="AlphaFoldDB" id="A0A4V2SCJ6"/>
<dbReference type="GO" id="GO:0000166">
    <property type="term" value="F:nucleotide binding"/>
    <property type="evidence" value="ECO:0007669"/>
    <property type="project" value="InterPro"/>
</dbReference>
<protein>
    <submittedName>
        <fullName evidence="5">Myo-inositol 2-dehydrogenase/D-chiro-inositol 1-dehydrogenase</fullName>
    </submittedName>
</protein>
<evidence type="ECO:0000256" key="1">
    <source>
        <dbReference type="ARBA" id="ARBA00010928"/>
    </source>
</evidence>
<comment type="similarity">
    <text evidence="1">Belongs to the Gfo/Idh/MocA family.</text>
</comment>
<dbReference type="PANTHER" id="PTHR42840">
    <property type="entry name" value="NAD(P)-BINDING ROSSMANN-FOLD SUPERFAMILY PROTEIN-RELATED"/>
    <property type="match status" value="1"/>
</dbReference>